<keyword evidence="3" id="KW-1185">Reference proteome</keyword>
<name>A0ABU2KA63_9ACTN</name>
<reference evidence="3" key="1">
    <citation type="submission" date="2023-07" db="EMBL/GenBank/DDBJ databases">
        <title>30 novel species of actinomycetes from the DSMZ collection.</title>
        <authorList>
            <person name="Nouioui I."/>
        </authorList>
    </citation>
    <scope>NUCLEOTIDE SEQUENCE [LARGE SCALE GENOMIC DNA]</scope>
    <source>
        <strain evidence="3">DSM 46792</strain>
    </source>
</reference>
<evidence type="ECO:0000313" key="2">
    <source>
        <dbReference type="EMBL" id="MDT0277058.1"/>
    </source>
</evidence>
<protein>
    <submittedName>
        <fullName evidence="2">Uncharacterized protein</fullName>
    </submittedName>
</protein>
<proteinExistence type="predicted"/>
<dbReference type="RefSeq" id="WP_311345870.1">
    <property type="nucleotide sequence ID" value="NZ_JAVREI010000010.1"/>
</dbReference>
<evidence type="ECO:0000313" key="3">
    <source>
        <dbReference type="Proteomes" id="UP001183222"/>
    </source>
</evidence>
<organism evidence="2 3">
    <name type="scientific">Blastococcus goldschmidtiae</name>
    <dbReference type="NCBI Taxonomy" id="3075546"/>
    <lineage>
        <taxon>Bacteria</taxon>
        <taxon>Bacillati</taxon>
        <taxon>Actinomycetota</taxon>
        <taxon>Actinomycetes</taxon>
        <taxon>Geodermatophilales</taxon>
        <taxon>Geodermatophilaceae</taxon>
        <taxon>Blastococcus</taxon>
    </lineage>
</organism>
<feature type="region of interest" description="Disordered" evidence="1">
    <location>
        <begin position="134"/>
        <end position="156"/>
    </location>
</feature>
<sequence length="202" mass="21351">MSRTWTHVGRCWSNGEPFLALDGDLLPDWSGETGGYYERLVPDLDFDLTSIPVGPGRAAVVLTDAEVGDEGWLEVFRADDGAVAVLQVSAGDYPAAVAAALAHPEDAAEPGDHVAVPSGRFAFISAALDGAGVDAAPLRPESPRPLPGSADYDERQADAGGPLLRATAHGFRIWVQWRTALDGDATFARWLFVPASGDIPSR</sequence>
<comment type="caution">
    <text evidence="2">The sequence shown here is derived from an EMBL/GenBank/DDBJ whole genome shotgun (WGS) entry which is preliminary data.</text>
</comment>
<accession>A0ABU2KA63</accession>
<gene>
    <name evidence="2" type="ORF">RM425_14205</name>
</gene>
<evidence type="ECO:0000256" key="1">
    <source>
        <dbReference type="SAM" id="MobiDB-lite"/>
    </source>
</evidence>
<dbReference type="Proteomes" id="UP001183222">
    <property type="component" value="Unassembled WGS sequence"/>
</dbReference>
<dbReference type="EMBL" id="JAVREI010000010">
    <property type="protein sequence ID" value="MDT0277058.1"/>
    <property type="molecule type" value="Genomic_DNA"/>
</dbReference>